<protein>
    <submittedName>
        <fullName evidence="5">Beta-ketoacyl synthase, C-terminal domain protein</fullName>
        <ecNumber evidence="5">2.3.1.41</ecNumber>
    </submittedName>
</protein>
<evidence type="ECO:0000259" key="4">
    <source>
        <dbReference type="PROSITE" id="PS52004"/>
    </source>
</evidence>
<dbReference type="InterPro" id="IPR020841">
    <property type="entry name" value="PKS_Beta-ketoAc_synthase_dom"/>
</dbReference>
<feature type="domain" description="Ketosynthase family 3 (KS3)" evidence="4">
    <location>
        <begin position="1"/>
        <end position="375"/>
    </location>
</feature>
<dbReference type="Gene3D" id="3.40.47.10">
    <property type="match status" value="2"/>
</dbReference>
<dbReference type="HOGENOM" id="CLU_467582_0_0_10"/>
<organism evidence="5 6">
    <name type="scientific">Hoylesella marshii DSM 16973 = JCM 13450</name>
    <dbReference type="NCBI Taxonomy" id="862515"/>
    <lineage>
        <taxon>Bacteria</taxon>
        <taxon>Pseudomonadati</taxon>
        <taxon>Bacteroidota</taxon>
        <taxon>Bacteroidia</taxon>
        <taxon>Bacteroidales</taxon>
        <taxon>Prevotellaceae</taxon>
        <taxon>Hoylesella</taxon>
    </lineage>
</organism>
<dbReference type="SUPFAM" id="SSF53901">
    <property type="entry name" value="Thiolase-like"/>
    <property type="match status" value="1"/>
</dbReference>
<dbReference type="Proteomes" id="UP000004394">
    <property type="component" value="Unassembled WGS sequence"/>
</dbReference>
<dbReference type="InterPro" id="IPR000794">
    <property type="entry name" value="Beta-ketoacyl_synthase"/>
</dbReference>
<dbReference type="AlphaFoldDB" id="E0NQB0"/>
<dbReference type="InterPro" id="IPR014031">
    <property type="entry name" value="Ketoacyl_synth_C"/>
</dbReference>
<evidence type="ECO:0000313" key="6">
    <source>
        <dbReference type="Proteomes" id="UP000004394"/>
    </source>
</evidence>
<keyword evidence="2 3" id="KW-0808">Transferase</keyword>
<keyword evidence="5" id="KW-0012">Acyltransferase</keyword>
<accession>E0NQB0</accession>
<dbReference type="Pfam" id="PF02801">
    <property type="entry name" value="Ketoacyl-synt_C"/>
    <property type="match status" value="1"/>
</dbReference>
<evidence type="ECO:0000256" key="1">
    <source>
        <dbReference type="ARBA" id="ARBA00008467"/>
    </source>
</evidence>
<gene>
    <name evidence="5" type="primary">fabF3</name>
    <name evidence="5" type="ORF">HMPREF0658_0361</name>
</gene>
<dbReference type="InterPro" id="IPR014030">
    <property type="entry name" value="Ketoacyl_synth_N"/>
</dbReference>
<dbReference type="RefSeq" id="WP_006948104.1">
    <property type="nucleotide sequence ID" value="NZ_GL397214.1"/>
</dbReference>
<dbReference type="PROSITE" id="PS52004">
    <property type="entry name" value="KS3_2"/>
    <property type="match status" value="1"/>
</dbReference>
<dbReference type="PANTHER" id="PTHR11712">
    <property type="entry name" value="POLYKETIDE SYNTHASE-RELATED"/>
    <property type="match status" value="1"/>
</dbReference>
<reference evidence="5" key="1">
    <citation type="submission" date="2010-07" db="EMBL/GenBank/DDBJ databases">
        <authorList>
            <person name="Muzny D."/>
            <person name="Qin X."/>
            <person name="Deng J."/>
            <person name="Jiang H."/>
            <person name="Liu Y."/>
            <person name="Qu J."/>
            <person name="Song X.-Z."/>
            <person name="Zhang L."/>
            <person name="Thornton R."/>
            <person name="Coyle M."/>
            <person name="Francisco L."/>
            <person name="Jackson L."/>
            <person name="Javaid M."/>
            <person name="Korchina V."/>
            <person name="Kovar C."/>
            <person name="Mata R."/>
            <person name="Mathew T."/>
            <person name="Ngo R."/>
            <person name="Nguyen L."/>
            <person name="Nguyen N."/>
            <person name="Okwuonu G."/>
            <person name="Ongeri F."/>
            <person name="Pham C."/>
            <person name="Simmons D."/>
            <person name="Wilczek-Boney K."/>
            <person name="Hale W."/>
            <person name="Jakkamsetti A."/>
            <person name="Pham P."/>
            <person name="Ruth R."/>
            <person name="San Lucas F."/>
            <person name="Warren J."/>
            <person name="Zhang J."/>
            <person name="Zhao Z."/>
            <person name="Zhou C."/>
            <person name="Zhu D."/>
            <person name="Lee S."/>
            <person name="Bess C."/>
            <person name="Blankenburg K."/>
            <person name="Forbes L."/>
            <person name="Fu Q."/>
            <person name="Gubbala S."/>
            <person name="Hirani K."/>
            <person name="Jayaseelan J.C."/>
            <person name="Lara F."/>
            <person name="Munidasa M."/>
            <person name="Palculict T."/>
            <person name="Patil S."/>
            <person name="Pu L.-L."/>
            <person name="Saada N."/>
            <person name="Tang L."/>
            <person name="Weissenberger G."/>
            <person name="Zhu Y."/>
            <person name="Hemphill L."/>
            <person name="Shang Y."/>
            <person name="Youmans B."/>
            <person name="Ayvaz T."/>
            <person name="Ross M."/>
            <person name="Santibanez J."/>
            <person name="Aqrawi P."/>
            <person name="Gross S."/>
            <person name="Joshi V."/>
            <person name="Fowler G."/>
            <person name="Nazareth L."/>
            <person name="Reid J."/>
            <person name="Worley K."/>
            <person name="Petrosino J."/>
            <person name="Highlander S."/>
            <person name="Gibbs R."/>
        </authorList>
    </citation>
    <scope>NUCLEOTIDE SEQUENCE [LARGE SCALE GENOMIC DNA]</scope>
    <source>
        <strain evidence="5">DSM 16973</strain>
    </source>
</reference>
<dbReference type="InterPro" id="IPR016039">
    <property type="entry name" value="Thiolase-like"/>
</dbReference>
<sequence>MECIADNICSPLGWTTNENFARVMHGESKLTRHDGKWNLPRPFVASLFPDGAIAERFSTISTDAGRYTRFEQLAILSISYALAQTHIDAADKRVLFVLSTTKGNVELLNDENQPNIPRERIRLGKSAAVIARFFGNPNQPVVVSNACISGVCAQATAHRLLQSGRYTHAVVCGCDVQSKFIVSGFQSFKALSSEPCRPFDAHRTGLNLGEAAATMILRADESAADGWTSGHIAIRNDANHISGPSRTGEGSFRALRRVLPDDTARLAFVNLHGTATPYNDEMESFAIARAGLFHTPVNALKGYYGHTMGAAGVLETILSMRAVEAGTIIPTRGFGTLGVSNKLNIISRPTSTHEREFIKLLSGFGGCNAAVRWVKGSDEASSAPIIPKADIIRRVHLCSESVKLNGRPVITSAKGSALLAELYKQVAVNYPKFYKMDALSRLGFIASELLLSDIDRATLDDCAVMLVGRTGCLLTDQKYQATIQHTEQFYPSPATFVYTLSNIVTGEIAIRNKMHGETSFFILENKEPALVDELIRSAFADSETRMVLGGWIEYESADRFEATLGLYKRHI</sequence>
<proteinExistence type="inferred from homology"/>
<dbReference type="PANTHER" id="PTHR11712:SF320">
    <property type="entry name" value="BETA-KETOACYL SYNTHASE"/>
    <property type="match status" value="1"/>
</dbReference>
<evidence type="ECO:0000313" key="5">
    <source>
        <dbReference type="EMBL" id="EFM02705.1"/>
    </source>
</evidence>
<dbReference type="GO" id="GO:0005829">
    <property type="term" value="C:cytosol"/>
    <property type="evidence" value="ECO:0007669"/>
    <property type="project" value="TreeGrafter"/>
</dbReference>
<dbReference type="GO" id="GO:0004315">
    <property type="term" value="F:3-oxoacyl-[acyl-carrier-protein] synthase activity"/>
    <property type="evidence" value="ECO:0007669"/>
    <property type="project" value="UniProtKB-EC"/>
</dbReference>
<dbReference type="STRING" id="862515.HMPREF0658_0361"/>
<dbReference type="EMBL" id="AEEI01000015">
    <property type="protein sequence ID" value="EFM02705.1"/>
    <property type="molecule type" value="Genomic_DNA"/>
</dbReference>
<keyword evidence="6" id="KW-1185">Reference proteome</keyword>
<dbReference type="EC" id="2.3.1.41" evidence="5"/>
<dbReference type="GO" id="GO:0006633">
    <property type="term" value="P:fatty acid biosynthetic process"/>
    <property type="evidence" value="ECO:0007669"/>
    <property type="project" value="TreeGrafter"/>
</dbReference>
<dbReference type="Pfam" id="PF00109">
    <property type="entry name" value="ketoacyl-synt"/>
    <property type="match status" value="1"/>
</dbReference>
<comment type="similarity">
    <text evidence="1 3">Belongs to the thiolase-like superfamily. Beta-ketoacyl-ACP synthases family.</text>
</comment>
<evidence type="ECO:0000256" key="2">
    <source>
        <dbReference type="ARBA" id="ARBA00022679"/>
    </source>
</evidence>
<comment type="caution">
    <text evidence="5">The sequence shown here is derived from an EMBL/GenBank/DDBJ whole genome shotgun (WGS) entry which is preliminary data.</text>
</comment>
<name>E0NQB0_9BACT</name>
<evidence type="ECO:0000256" key="3">
    <source>
        <dbReference type="RuleBase" id="RU003694"/>
    </source>
</evidence>
<dbReference type="eggNOG" id="COG0304">
    <property type="taxonomic scope" value="Bacteria"/>
</dbReference>